<protein>
    <submittedName>
        <fullName evidence="1">Uncharacterized protein</fullName>
    </submittedName>
</protein>
<proteinExistence type="predicted"/>
<evidence type="ECO:0000313" key="2">
    <source>
        <dbReference type="Proteomes" id="UP000324091"/>
    </source>
</evidence>
<dbReference type="Proteomes" id="UP000324091">
    <property type="component" value="Chromosome 15"/>
</dbReference>
<organism evidence="1 2">
    <name type="scientific">Takifugu flavidus</name>
    <name type="common">sansaifugu</name>
    <dbReference type="NCBI Taxonomy" id="433684"/>
    <lineage>
        <taxon>Eukaryota</taxon>
        <taxon>Metazoa</taxon>
        <taxon>Chordata</taxon>
        <taxon>Craniata</taxon>
        <taxon>Vertebrata</taxon>
        <taxon>Euteleostomi</taxon>
        <taxon>Actinopterygii</taxon>
        <taxon>Neopterygii</taxon>
        <taxon>Teleostei</taxon>
        <taxon>Neoteleostei</taxon>
        <taxon>Acanthomorphata</taxon>
        <taxon>Eupercaria</taxon>
        <taxon>Tetraodontiformes</taxon>
        <taxon>Tetradontoidea</taxon>
        <taxon>Tetraodontidae</taxon>
        <taxon>Takifugu</taxon>
    </lineage>
</organism>
<reference evidence="1 2" key="1">
    <citation type="submission" date="2019-04" db="EMBL/GenBank/DDBJ databases">
        <title>Chromosome genome assembly for Takifugu flavidus.</title>
        <authorList>
            <person name="Xiao S."/>
        </authorList>
    </citation>
    <scope>NUCLEOTIDE SEQUENCE [LARGE SCALE GENOMIC DNA]</scope>
    <source>
        <strain evidence="1">HTHZ2018</strain>
        <tissue evidence="1">Muscle</tissue>
    </source>
</reference>
<keyword evidence="2" id="KW-1185">Reference proteome</keyword>
<name>A0A5C6P136_9TELE</name>
<sequence>MRPFTRLHDKAAEPTHGSVSAASSRCVACVIVVDVKITPRPIWKCCCGSPEQLTEELALKSKCSPDTYLRVWCGGREEVIQDHFCSDETDNSPPLQLHTLKEFEQSFRLYHNGRKWDPSSPTMQRGR</sequence>
<dbReference type="AlphaFoldDB" id="A0A5C6P136"/>
<comment type="caution">
    <text evidence="1">The sequence shown here is derived from an EMBL/GenBank/DDBJ whole genome shotgun (WGS) entry which is preliminary data.</text>
</comment>
<accession>A0A5C6P136</accession>
<evidence type="ECO:0000313" key="1">
    <source>
        <dbReference type="EMBL" id="TWW72619.1"/>
    </source>
</evidence>
<dbReference type="EMBL" id="RHFK02000007">
    <property type="protein sequence ID" value="TWW72619.1"/>
    <property type="molecule type" value="Genomic_DNA"/>
</dbReference>
<gene>
    <name evidence="1" type="ORF">D4764_15G0000130</name>
</gene>